<dbReference type="PANTHER" id="PTHR22955">
    <property type="entry name" value="RETROTRANSPOSON"/>
    <property type="match status" value="1"/>
</dbReference>
<dbReference type="InterPro" id="IPR008042">
    <property type="entry name" value="Retrotrans_Pao"/>
</dbReference>
<dbReference type="PANTHER" id="PTHR22955:SF65">
    <property type="entry name" value="INTEGRASE CATALYTIC DOMAIN-CONTAINING PROTEIN"/>
    <property type="match status" value="1"/>
</dbReference>
<keyword evidence="2" id="KW-1185">Reference proteome</keyword>
<dbReference type="Proteomes" id="UP000886998">
    <property type="component" value="Unassembled WGS sequence"/>
</dbReference>
<gene>
    <name evidence="1" type="primary">AVEN_215988_1</name>
    <name evidence="1" type="ORF">TNIN_345951</name>
</gene>
<dbReference type="EMBL" id="BMAV01009460">
    <property type="protein sequence ID" value="GFY53725.1"/>
    <property type="molecule type" value="Genomic_DNA"/>
</dbReference>
<protein>
    <submittedName>
        <fullName evidence="1">DUF1758 domain-containing protein</fullName>
    </submittedName>
</protein>
<dbReference type="OrthoDB" id="416987at2759"/>
<dbReference type="AlphaFoldDB" id="A0A8X6XJF8"/>
<organism evidence="1 2">
    <name type="scientific">Trichonephila inaurata madagascariensis</name>
    <dbReference type="NCBI Taxonomy" id="2747483"/>
    <lineage>
        <taxon>Eukaryota</taxon>
        <taxon>Metazoa</taxon>
        <taxon>Ecdysozoa</taxon>
        <taxon>Arthropoda</taxon>
        <taxon>Chelicerata</taxon>
        <taxon>Arachnida</taxon>
        <taxon>Araneae</taxon>
        <taxon>Araneomorphae</taxon>
        <taxon>Entelegynae</taxon>
        <taxon>Araneoidea</taxon>
        <taxon>Nephilidae</taxon>
        <taxon>Trichonephila</taxon>
        <taxon>Trichonephila inaurata</taxon>
    </lineage>
</organism>
<sequence length="162" mass="18293">MDIVSKLPHSFYVDNCVTGVSDMQEIGSFANKAREIMSNGCFNLRGWKSNAKKEYISKCEGDTNVLGLTWNLDKDTLKCIVNNAILEKPTEMTKRTILSAVQGIFDPLGILTAATLLSKIWLQETWKLKLSWDTVPYHLDCAINGLKKLCCFKMWKSPDIVK</sequence>
<comment type="caution">
    <text evidence="1">The sequence shown here is derived from an EMBL/GenBank/DDBJ whole genome shotgun (WGS) entry which is preliminary data.</text>
</comment>
<reference evidence="1" key="1">
    <citation type="submission" date="2020-08" db="EMBL/GenBank/DDBJ databases">
        <title>Multicomponent nature underlies the extraordinary mechanical properties of spider dragline silk.</title>
        <authorList>
            <person name="Kono N."/>
            <person name="Nakamura H."/>
            <person name="Mori M."/>
            <person name="Yoshida Y."/>
            <person name="Ohtoshi R."/>
            <person name="Malay A.D."/>
            <person name="Moran D.A.P."/>
            <person name="Tomita M."/>
            <person name="Numata K."/>
            <person name="Arakawa K."/>
        </authorList>
    </citation>
    <scope>NUCLEOTIDE SEQUENCE</scope>
</reference>
<name>A0A8X6XJF8_9ARAC</name>
<proteinExistence type="predicted"/>
<dbReference type="Pfam" id="PF05380">
    <property type="entry name" value="Peptidase_A17"/>
    <property type="match status" value="1"/>
</dbReference>
<evidence type="ECO:0000313" key="1">
    <source>
        <dbReference type="EMBL" id="GFY53725.1"/>
    </source>
</evidence>
<evidence type="ECO:0000313" key="2">
    <source>
        <dbReference type="Proteomes" id="UP000886998"/>
    </source>
</evidence>
<accession>A0A8X6XJF8</accession>